<dbReference type="EMBL" id="JANPWB010000011">
    <property type="protein sequence ID" value="KAJ1132197.1"/>
    <property type="molecule type" value="Genomic_DNA"/>
</dbReference>
<gene>
    <name evidence="3" type="ORF">NDU88_010524</name>
</gene>
<proteinExistence type="predicted"/>
<organism evidence="3 4">
    <name type="scientific">Pleurodeles waltl</name>
    <name type="common">Iberian ribbed newt</name>
    <dbReference type="NCBI Taxonomy" id="8319"/>
    <lineage>
        <taxon>Eukaryota</taxon>
        <taxon>Metazoa</taxon>
        <taxon>Chordata</taxon>
        <taxon>Craniata</taxon>
        <taxon>Vertebrata</taxon>
        <taxon>Euteleostomi</taxon>
        <taxon>Amphibia</taxon>
        <taxon>Batrachia</taxon>
        <taxon>Caudata</taxon>
        <taxon>Salamandroidea</taxon>
        <taxon>Salamandridae</taxon>
        <taxon>Pleurodelinae</taxon>
        <taxon>Pleurodeles</taxon>
    </lineage>
</organism>
<comment type="caution">
    <text evidence="3">The sequence shown here is derived from an EMBL/GenBank/DDBJ whole genome shotgun (WGS) entry which is preliminary data.</text>
</comment>
<accession>A0AAV7PYM0</accession>
<keyword evidence="4" id="KW-1185">Reference proteome</keyword>
<sequence>MGESEDEQRRTRKIWKMPGLSIQRPDRSRNQDPCGPDTETRTAGPGEPTSEPATLQEKRGQARVFLLSTVHFLSLFVLPSGCVSSDIR</sequence>
<evidence type="ECO:0000256" key="1">
    <source>
        <dbReference type="SAM" id="MobiDB-lite"/>
    </source>
</evidence>
<evidence type="ECO:0000313" key="4">
    <source>
        <dbReference type="Proteomes" id="UP001066276"/>
    </source>
</evidence>
<keyword evidence="2" id="KW-0472">Membrane</keyword>
<reference evidence="3" key="1">
    <citation type="journal article" date="2022" name="bioRxiv">
        <title>Sequencing and chromosome-scale assembly of the giantPleurodeles waltlgenome.</title>
        <authorList>
            <person name="Brown T."/>
            <person name="Elewa A."/>
            <person name="Iarovenko S."/>
            <person name="Subramanian E."/>
            <person name="Araus A.J."/>
            <person name="Petzold A."/>
            <person name="Susuki M."/>
            <person name="Suzuki K.-i.T."/>
            <person name="Hayashi T."/>
            <person name="Toyoda A."/>
            <person name="Oliveira C."/>
            <person name="Osipova E."/>
            <person name="Leigh N.D."/>
            <person name="Simon A."/>
            <person name="Yun M.H."/>
        </authorList>
    </citation>
    <scope>NUCLEOTIDE SEQUENCE</scope>
    <source>
        <strain evidence="3">20211129_DDA</strain>
        <tissue evidence="3">Liver</tissue>
    </source>
</reference>
<name>A0AAV7PYM0_PLEWA</name>
<keyword evidence="2" id="KW-0812">Transmembrane</keyword>
<dbReference type="AlphaFoldDB" id="A0AAV7PYM0"/>
<feature type="transmembrane region" description="Helical" evidence="2">
    <location>
        <begin position="64"/>
        <end position="87"/>
    </location>
</feature>
<evidence type="ECO:0000313" key="3">
    <source>
        <dbReference type="EMBL" id="KAJ1132197.1"/>
    </source>
</evidence>
<evidence type="ECO:0000256" key="2">
    <source>
        <dbReference type="SAM" id="Phobius"/>
    </source>
</evidence>
<feature type="region of interest" description="Disordered" evidence="1">
    <location>
        <begin position="1"/>
        <end position="57"/>
    </location>
</feature>
<dbReference type="Proteomes" id="UP001066276">
    <property type="component" value="Chromosome 7"/>
</dbReference>
<protein>
    <submittedName>
        <fullName evidence="3">Uncharacterized protein</fullName>
    </submittedName>
</protein>
<keyword evidence="2" id="KW-1133">Transmembrane helix</keyword>